<protein>
    <submittedName>
        <fullName evidence="1">Uncharacterized protein</fullName>
    </submittedName>
</protein>
<accession>A0A517VRB7</accession>
<name>A0A517VRB7_9PLAN</name>
<dbReference type="AlphaFoldDB" id="A0A517VRB7"/>
<sequence>MTIGEMQNYEVYPAVFDLLTVNHINSIDLSSNVQKLVAKAGGSVDVGRIAEVIRENEVQITSGDIGTILSNVSVTTGLKVETNARIQYQQREDGGVYKTTAEHVTINGTKGILIPRTISSSQDSQQGATIVLSFIPLRVGSNAPLIVNVNQSLSSVPAINTLYKQGPILFEGTLLKDIQDSQTDFGITFDQWRGSGDVAAERGSISDRQRKLEFTGRNLELSSLITLGAIPISSGITQYYRQIGFGDNEAQHIAITFTAGTYEVTSITGQTGSNADLKVMASGALSISVSTASTIPTS</sequence>
<dbReference type="EMBL" id="CP037920">
    <property type="protein sequence ID" value="QDT95552.1"/>
    <property type="molecule type" value="Genomic_DNA"/>
</dbReference>
<organism evidence="1 2">
    <name type="scientific">Gimesia aquarii</name>
    <dbReference type="NCBI Taxonomy" id="2527964"/>
    <lineage>
        <taxon>Bacteria</taxon>
        <taxon>Pseudomonadati</taxon>
        <taxon>Planctomycetota</taxon>
        <taxon>Planctomycetia</taxon>
        <taxon>Planctomycetales</taxon>
        <taxon>Planctomycetaceae</taxon>
        <taxon>Gimesia</taxon>
    </lineage>
</organism>
<gene>
    <name evidence="1" type="ORF">V144x_09970</name>
</gene>
<dbReference type="RefSeq" id="WP_144982188.1">
    <property type="nucleotide sequence ID" value="NZ_CP037920.1"/>
</dbReference>
<reference evidence="1 2" key="1">
    <citation type="submission" date="2019-03" db="EMBL/GenBank/DDBJ databases">
        <title>Deep-cultivation of Planctomycetes and their phenomic and genomic characterization uncovers novel biology.</title>
        <authorList>
            <person name="Wiegand S."/>
            <person name="Jogler M."/>
            <person name="Boedeker C."/>
            <person name="Pinto D."/>
            <person name="Vollmers J."/>
            <person name="Rivas-Marin E."/>
            <person name="Kohn T."/>
            <person name="Peeters S.H."/>
            <person name="Heuer A."/>
            <person name="Rast P."/>
            <person name="Oberbeckmann S."/>
            <person name="Bunk B."/>
            <person name="Jeske O."/>
            <person name="Meyerdierks A."/>
            <person name="Storesund J.E."/>
            <person name="Kallscheuer N."/>
            <person name="Luecker S."/>
            <person name="Lage O.M."/>
            <person name="Pohl T."/>
            <person name="Merkel B.J."/>
            <person name="Hornburger P."/>
            <person name="Mueller R.-W."/>
            <person name="Bruemmer F."/>
            <person name="Labrenz M."/>
            <person name="Spormann A.M."/>
            <person name="Op den Camp H."/>
            <person name="Overmann J."/>
            <person name="Amann R."/>
            <person name="Jetten M.S.M."/>
            <person name="Mascher T."/>
            <person name="Medema M.H."/>
            <person name="Devos D.P."/>
            <person name="Kaster A.-K."/>
            <person name="Ovreas L."/>
            <person name="Rohde M."/>
            <person name="Galperin M.Y."/>
            <person name="Jogler C."/>
        </authorList>
    </citation>
    <scope>NUCLEOTIDE SEQUENCE [LARGE SCALE GENOMIC DNA]</scope>
    <source>
        <strain evidence="1 2">V144</strain>
    </source>
</reference>
<dbReference type="Proteomes" id="UP000318704">
    <property type="component" value="Chromosome"/>
</dbReference>
<evidence type="ECO:0000313" key="1">
    <source>
        <dbReference type="EMBL" id="QDT95552.1"/>
    </source>
</evidence>
<dbReference type="KEGG" id="gaw:V144x_09970"/>
<evidence type="ECO:0000313" key="2">
    <source>
        <dbReference type="Proteomes" id="UP000318704"/>
    </source>
</evidence>
<proteinExistence type="predicted"/>